<evidence type="ECO:0000256" key="10">
    <source>
        <dbReference type="ARBA" id="ARBA00023077"/>
    </source>
</evidence>
<dbReference type="Gene3D" id="2.40.170.20">
    <property type="entry name" value="TonB-dependent receptor, beta-barrel domain"/>
    <property type="match status" value="1"/>
</dbReference>
<dbReference type="InterPro" id="IPR010105">
    <property type="entry name" value="TonB_sidphr_rcpt"/>
</dbReference>
<evidence type="ECO:0000259" key="18">
    <source>
        <dbReference type="Pfam" id="PF00593"/>
    </source>
</evidence>
<evidence type="ECO:0000256" key="6">
    <source>
        <dbReference type="ARBA" id="ARBA00022692"/>
    </source>
</evidence>
<evidence type="ECO:0000256" key="15">
    <source>
        <dbReference type="PROSITE-ProRule" id="PRU10144"/>
    </source>
</evidence>
<dbReference type="InterPro" id="IPR010917">
    <property type="entry name" value="TonB_rcpt_CS"/>
</dbReference>
<feature type="signal peptide" evidence="17">
    <location>
        <begin position="1"/>
        <end position="23"/>
    </location>
</feature>
<evidence type="ECO:0000256" key="13">
    <source>
        <dbReference type="ARBA" id="ARBA00023237"/>
    </source>
</evidence>
<dbReference type="PROSITE" id="PS52016">
    <property type="entry name" value="TONB_DEPENDENT_REC_3"/>
    <property type="match status" value="1"/>
</dbReference>
<keyword evidence="3 14" id="KW-0813">Transport</keyword>
<evidence type="ECO:0000313" key="20">
    <source>
        <dbReference type="EMBL" id="OBX29477.1"/>
    </source>
</evidence>
<accession>A0A1A7RFM9</accession>
<evidence type="ECO:0000259" key="19">
    <source>
        <dbReference type="Pfam" id="PF07715"/>
    </source>
</evidence>
<evidence type="ECO:0000256" key="2">
    <source>
        <dbReference type="ARBA" id="ARBA00009810"/>
    </source>
</evidence>
<comment type="caution">
    <text evidence="20">The sequence shown here is derived from an EMBL/GenBank/DDBJ whole genome shotgun (WGS) entry which is preliminary data.</text>
</comment>
<evidence type="ECO:0000256" key="17">
    <source>
        <dbReference type="SAM" id="SignalP"/>
    </source>
</evidence>
<dbReference type="CDD" id="cd01347">
    <property type="entry name" value="ligand_gated_channel"/>
    <property type="match status" value="1"/>
</dbReference>
<proteinExistence type="inferred from homology"/>
<dbReference type="GO" id="GO:0015891">
    <property type="term" value="P:siderophore transport"/>
    <property type="evidence" value="ECO:0007669"/>
    <property type="project" value="InterPro"/>
</dbReference>
<dbReference type="Gene3D" id="2.170.130.10">
    <property type="entry name" value="TonB-dependent receptor, plug domain"/>
    <property type="match status" value="1"/>
</dbReference>
<keyword evidence="5" id="KW-0410">Iron transport</keyword>
<evidence type="ECO:0000256" key="14">
    <source>
        <dbReference type="PROSITE-ProRule" id="PRU01360"/>
    </source>
</evidence>
<reference evidence="21" key="1">
    <citation type="submission" date="2016-06" db="EMBL/GenBank/DDBJ databases">
        <authorList>
            <person name="Radolfova-Krizova L."/>
            <person name="Nemec A."/>
        </authorList>
    </citation>
    <scope>NUCLEOTIDE SEQUENCE [LARGE SCALE GENOMIC DNA]</scope>
    <source>
        <strain evidence="21">ANC 4275</strain>
    </source>
</reference>
<feature type="domain" description="TonB-dependent receptor plug" evidence="19">
    <location>
        <begin position="84"/>
        <end position="176"/>
    </location>
</feature>
<gene>
    <name evidence="20" type="ORF">A9J31_13230</name>
</gene>
<dbReference type="InterPro" id="IPR012910">
    <property type="entry name" value="Plug_dom"/>
</dbReference>
<dbReference type="InterPro" id="IPR000531">
    <property type="entry name" value="Beta-barrel_TonB"/>
</dbReference>
<dbReference type="InterPro" id="IPR039426">
    <property type="entry name" value="TonB-dep_rcpt-like"/>
</dbReference>
<comment type="similarity">
    <text evidence="2 14 16">Belongs to the TonB-dependent receptor family.</text>
</comment>
<dbReference type="PANTHER" id="PTHR32552:SF82">
    <property type="entry name" value="FCUA PROTEIN"/>
    <property type="match status" value="1"/>
</dbReference>
<evidence type="ECO:0000256" key="11">
    <source>
        <dbReference type="ARBA" id="ARBA00023136"/>
    </source>
</evidence>
<evidence type="ECO:0000256" key="3">
    <source>
        <dbReference type="ARBA" id="ARBA00022448"/>
    </source>
</evidence>
<evidence type="ECO:0000256" key="1">
    <source>
        <dbReference type="ARBA" id="ARBA00004571"/>
    </source>
</evidence>
<organism evidence="20 21">
    <name type="scientific">Acinetobacter gandensis</name>
    <dbReference type="NCBI Taxonomy" id="1443941"/>
    <lineage>
        <taxon>Bacteria</taxon>
        <taxon>Pseudomonadati</taxon>
        <taxon>Pseudomonadota</taxon>
        <taxon>Gammaproteobacteria</taxon>
        <taxon>Moraxellales</taxon>
        <taxon>Moraxellaceae</taxon>
        <taxon>Acinetobacter</taxon>
    </lineage>
</organism>
<dbReference type="SUPFAM" id="SSF56935">
    <property type="entry name" value="Porins"/>
    <property type="match status" value="1"/>
</dbReference>
<protein>
    <submittedName>
        <fullName evidence="20">TonB-dependent receptor</fullName>
    </submittedName>
</protein>
<dbReference type="EMBL" id="LZDS01000006">
    <property type="protein sequence ID" value="OBX29477.1"/>
    <property type="molecule type" value="Genomic_DNA"/>
</dbReference>
<keyword evidence="21" id="KW-1185">Reference proteome</keyword>
<feature type="chain" id="PRO_5008360858" evidence="17">
    <location>
        <begin position="24"/>
        <end position="729"/>
    </location>
</feature>
<feature type="short sequence motif" description="TonB C-terminal box" evidence="15">
    <location>
        <begin position="712"/>
        <end position="729"/>
    </location>
</feature>
<dbReference type="Pfam" id="PF00593">
    <property type="entry name" value="TonB_dep_Rec_b-barrel"/>
    <property type="match status" value="1"/>
</dbReference>
<dbReference type="GO" id="GO:0015344">
    <property type="term" value="F:siderophore uptake transmembrane transporter activity"/>
    <property type="evidence" value="ECO:0007669"/>
    <property type="project" value="TreeGrafter"/>
</dbReference>
<dbReference type="STRING" id="1443941.A9J31_13230"/>
<keyword evidence="4 14" id="KW-1134">Transmembrane beta strand</keyword>
<keyword evidence="13 14" id="KW-0998">Cell outer membrane</keyword>
<keyword evidence="9" id="KW-0406">Ion transport</keyword>
<evidence type="ECO:0000256" key="7">
    <source>
        <dbReference type="ARBA" id="ARBA00022729"/>
    </source>
</evidence>
<dbReference type="NCBIfam" id="TIGR01783">
    <property type="entry name" value="TonB-siderophor"/>
    <property type="match status" value="1"/>
</dbReference>
<keyword evidence="10 16" id="KW-0798">TonB box</keyword>
<dbReference type="RefSeq" id="WP_067762607.1">
    <property type="nucleotide sequence ID" value="NZ_LZDS01000006.1"/>
</dbReference>
<keyword evidence="7 17" id="KW-0732">Signal</keyword>
<evidence type="ECO:0000256" key="9">
    <source>
        <dbReference type="ARBA" id="ARBA00023065"/>
    </source>
</evidence>
<dbReference type="GO" id="GO:0009279">
    <property type="term" value="C:cell outer membrane"/>
    <property type="evidence" value="ECO:0007669"/>
    <property type="project" value="UniProtKB-SubCell"/>
</dbReference>
<evidence type="ECO:0000256" key="12">
    <source>
        <dbReference type="ARBA" id="ARBA00023170"/>
    </source>
</evidence>
<dbReference type="InterPro" id="IPR037066">
    <property type="entry name" value="Plug_dom_sf"/>
</dbReference>
<evidence type="ECO:0000313" key="21">
    <source>
        <dbReference type="Proteomes" id="UP000185753"/>
    </source>
</evidence>
<dbReference type="PROSITE" id="PS01156">
    <property type="entry name" value="TONB_DEPENDENT_REC_2"/>
    <property type="match status" value="1"/>
</dbReference>
<evidence type="ECO:0000256" key="16">
    <source>
        <dbReference type="RuleBase" id="RU003357"/>
    </source>
</evidence>
<dbReference type="OrthoDB" id="8732650at2"/>
<evidence type="ECO:0000256" key="5">
    <source>
        <dbReference type="ARBA" id="ARBA00022496"/>
    </source>
</evidence>
<keyword evidence="6 14" id="KW-0812">Transmembrane</keyword>
<evidence type="ECO:0000256" key="8">
    <source>
        <dbReference type="ARBA" id="ARBA00023004"/>
    </source>
</evidence>
<dbReference type="Pfam" id="PF07715">
    <property type="entry name" value="Plug"/>
    <property type="match status" value="1"/>
</dbReference>
<name>A0A1A7RFM9_9GAMM</name>
<comment type="subcellular location">
    <subcellularLocation>
        <location evidence="1 14">Cell outer membrane</location>
        <topology evidence="1 14">Multi-pass membrane protein</topology>
    </subcellularLocation>
</comment>
<dbReference type="GO" id="GO:0038023">
    <property type="term" value="F:signaling receptor activity"/>
    <property type="evidence" value="ECO:0007669"/>
    <property type="project" value="InterPro"/>
</dbReference>
<keyword evidence="8" id="KW-0408">Iron</keyword>
<dbReference type="Proteomes" id="UP000185753">
    <property type="component" value="Unassembled WGS sequence"/>
</dbReference>
<dbReference type="PANTHER" id="PTHR32552">
    <property type="entry name" value="FERRICHROME IRON RECEPTOR-RELATED"/>
    <property type="match status" value="1"/>
</dbReference>
<sequence length="729" mass="79830">MLKMKQLCVMMACITQGFTYAYASEGTETTHSIANAYNTAVQTLDAINVVVSADASANGLMKPYAGGQVATGGKVGIFGNQKNLETPFNITSYTNQYIQDRQAKSVGEVLQADAGVRTAKGYGNFQEAYFIRGFALASDDTAYNGLYGILPRQYIPTELFERVEVFKGASAFLNGAIPGGTGIGGSINLLPKRASNDPLTRVTIGTNFNGGYVASDVSRRFGTDDKFGVRVNTAYHDGGTEVDKENKTLGLAALSADYKGDRFRLSGDLGYNNNRLSENRPSLRLTNAVAQIPSASQYANYHGQAWTYSNEEDIFGSVRAEYDLSDATTTYAAYGFRKSEEAGVYSSQQLSDTEAGPAKLSASMIPRKDTNHSAEIGLKSKFETGAFKHQVVASSSIYRADKRYSYGYATSLNDNFYDPIYPENSNIDKWLGKAGAYPKAGLSTFKSIALGDNISMLGDRLTVMLGARYQDVDQDVYSYGTYKYNINKHQLTPALGLSYKLTPELSMYANYIEALVQGEAILDSEGNNYLADPFVSKQKELGLKYENGLVGGTLNYFYTDRQKASVNTSGSAQISQATNIHQGIEFNAYGQLTDSIKILGGATWIDTEQKDTYQGLFEGHRVIGVPEFQANVEADWKLPTEQDISLNGRVVYTGSTYANNANTLKLNDWTRVDVGANYKTQFNTVPTTLNFSVTNVMDKDYWASASVNDYTYLSISEPRTFKLSASFDF</sequence>
<keyword evidence="11 14" id="KW-0472">Membrane</keyword>
<feature type="domain" description="TonB-dependent receptor-like beta-barrel" evidence="18">
    <location>
        <begin position="261"/>
        <end position="696"/>
    </location>
</feature>
<dbReference type="AlphaFoldDB" id="A0A1A7RFM9"/>
<keyword evidence="12 20" id="KW-0675">Receptor</keyword>
<dbReference type="InterPro" id="IPR036942">
    <property type="entry name" value="Beta-barrel_TonB_sf"/>
</dbReference>
<evidence type="ECO:0000256" key="4">
    <source>
        <dbReference type="ARBA" id="ARBA00022452"/>
    </source>
</evidence>